<gene>
    <name evidence="2" type="ORF">OOU_Y34scaffold00666g143</name>
</gene>
<accession>A0AA97NU54</accession>
<sequence length="393" mass="44324">MRPMLRLLGLRRLHIAAVVVALTANNHFSDGVLSDNLFRPPAIPDDPPGALDNRPIVQLHQQAQAEFQALLARHARQVSPSVHHAQQQSKTDFTSICEFSAESSVADVELGWSLLPDCWVMRTAPEAATQCDGDGHKAQKQSMRTYLSHHSITMHCLRLVSLYSSWWDHSWGAEKNAVYWAGSSTGGHWTAHTWAKGHPQRLVALATGKAETSTGAKVDISHRDVALTRIVGCEPRPVCDAMSRFFWGGLPDTTTGGRSSRGPDPENRALGYRFALDVNGNSFSGRFYRRLASRGVPLKINIFREWHDDRLRAWVHYVPFSVSMEEMPELMRVLTSTATGQRISRSIAEARREWHQLAVSPQHQGIYLYRLMLEMTRVRDGRREANYEKKKNN</sequence>
<keyword evidence="1" id="KW-0732">Signal</keyword>
<dbReference type="EMBL" id="JH793700">
    <property type="protein sequence ID" value="ELQ36282.1"/>
    <property type="molecule type" value="Genomic_DNA"/>
</dbReference>
<dbReference type="PANTHER" id="PTHR12203:SF61">
    <property type="entry name" value="CAPSULE PROTEIN"/>
    <property type="match status" value="1"/>
</dbReference>
<reference evidence="2" key="1">
    <citation type="journal article" date="2012" name="PLoS Genet.">
        <title>Comparative analysis of the genomes of two field isolates of the rice blast fungus Magnaporthe oryzae.</title>
        <authorList>
            <person name="Xue M."/>
            <person name="Yang J."/>
            <person name="Li Z."/>
            <person name="Hu S."/>
            <person name="Yao N."/>
            <person name="Dean R.A."/>
            <person name="Zhao W."/>
            <person name="Shen M."/>
            <person name="Zhang H."/>
            <person name="Li C."/>
            <person name="Liu L."/>
            <person name="Cao L."/>
            <person name="Xu X."/>
            <person name="Xing Y."/>
            <person name="Hsiang T."/>
            <person name="Zhang Z."/>
            <person name="Xu J.R."/>
            <person name="Peng Y.L."/>
        </authorList>
    </citation>
    <scope>NUCLEOTIDE SEQUENCE</scope>
    <source>
        <strain evidence="2">Y34</strain>
    </source>
</reference>
<evidence type="ECO:0000313" key="2">
    <source>
        <dbReference type="EMBL" id="ELQ36282.1"/>
    </source>
</evidence>
<protein>
    <recommendedName>
        <fullName evidence="3">Glycosyl transferase CAP10 domain-containing protein</fullName>
    </recommendedName>
</protein>
<dbReference type="Proteomes" id="UP000011086">
    <property type="component" value="Unassembled WGS sequence"/>
</dbReference>
<dbReference type="AlphaFoldDB" id="A0AA97NU54"/>
<evidence type="ECO:0008006" key="3">
    <source>
        <dbReference type="Google" id="ProtNLM"/>
    </source>
</evidence>
<evidence type="ECO:0000256" key="1">
    <source>
        <dbReference type="SAM" id="SignalP"/>
    </source>
</evidence>
<dbReference type="PANTHER" id="PTHR12203">
    <property type="entry name" value="KDEL LYS-ASP-GLU-LEU CONTAINING - RELATED"/>
    <property type="match status" value="1"/>
</dbReference>
<proteinExistence type="predicted"/>
<dbReference type="InterPro" id="IPR051091">
    <property type="entry name" value="O-Glucosyltr/Glycosyltrsf_90"/>
</dbReference>
<feature type="signal peptide" evidence="1">
    <location>
        <begin position="1"/>
        <end position="21"/>
    </location>
</feature>
<organism evidence="2">
    <name type="scientific">Pyricularia oryzae (strain Y34)</name>
    <name type="common">Rice blast fungus</name>
    <name type="synonym">Magnaporthe oryzae</name>
    <dbReference type="NCBI Taxonomy" id="1143189"/>
    <lineage>
        <taxon>Eukaryota</taxon>
        <taxon>Fungi</taxon>
        <taxon>Dikarya</taxon>
        <taxon>Ascomycota</taxon>
        <taxon>Pezizomycotina</taxon>
        <taxon>Sordariomycetes</taxon>
        <taxon>Sordariomycetidae</taxon>
        <taxon>Magnaporthales</taxon>
        <taxon>Pyriculariaceae</taxon>
        <taxon>Pyricularia</taxon>
    </lineage>
</organism>
<feature type="chain" id="PRO_5041671918" description="Glycosyl transferase CAP10 domain-containing protein" evidence="1">
    <location>
        <begin position="22"/>
        <end position="393"/>
    </location>
</feature>
<name>A0AA97NU54_PYRO3</name>